<gene>
    <name evidence="1" type="ORF">PISMIDRAFT_16889</name>
</gene>
<evidence type="ECO:0000313" key="2">
    <source>
        <dbReference type="Proteomes" id="UP000054018"/>
    </source>
</evidence>
<name>A0A0C9YXT7_9AGAM</name>
<dbReference type="HOGENOM" id="CLU_2292846_0_0_1"/>
<dbReference type="OrthoDB" id="2707223at2759"/>
<sequence length="105" mass="11997">MSQVPHGWRMQLTEKLAKYMQSRFWEEVFTGQCTIPDISIPVPLVCHVDRMIQVIEQAYRHPLQGTQHGKTHDIAASLEYDEITDPTALFISKPDVSPPAFQCSQ</sequence>
<dbReference type="EMBL" id="KN833913">
    <property type="protein sequence ID" value="KIK14972.1"/>
    <property type="molecule type" value="Genomic_DNA"/>
</dbReference>
<reference evidence="1 2" key="1">
    <citation type="submission" date="2014-04" db="EMBL/GenBank/DDBJ databases">
        <authorList>
            <consortium name="DOE Joint Genome Institute"/>
            <person name="Kuo A."/>
            <person name="Kohler A."/>
            <person name="Costa M.D."/>
            <person name="Nagy L.G."/>
            <person name="Floudas D."/>
            <person name="Copeland A."/>
            <person name="Barry K.W."/>
            <person name="Cichocki N."/>
            <person name="Veneault-Fourrey C."/>
            <person name="LaButti K."/>
            <person name="Lindquist E.A."/>
            <person name="Lipzen A."/>
            <person name="Lundell T."/>
            <person name="Morin E."/>
            <person name="Murat C."/>
            <person name="Sun H."/>
            <person name="Tunlid A."/>
            <person name="Henrissat B."/>
            <person name="Grigoriev I.V."/>
            <person name="Hibbett D.S."/>
            <person name="Martin F."/>
            <person name="Nordberg H.P."/>
            <person name="Cantor M.N."/>
            <person name="Hua S.X."/>
        </authorList>
    </citation>
    <scope>NUCLEOTIDE SEQUENCE [LARGE SCALE GENOMIC DNA]</scope>
    <source>
        <strain evidence="1 2">441</strain>
    </source>
</reference>
<organism evidence="1 2">
    <name type="scientific">Pisolithus microcarpus 441</name>
    <dbReference type="NCBI Taxonomy" id="765257"/>
    <lineage>
        <taxon>Eukaryota</taxon>
        <taxon>Fungi</taxon>
        <taxon>Dikarya</taxon>
        <taxon>Basidiomycota</taxon>
        <taxon>Agaricomycotina</taxon>
        <taxon>Agaricomycetes</taxon>
        <taxon>Agaricomycetidae</taxon>
        <taxon>Boletales</taxon>
        <taxon>Sclerodermatineae</taxon>
        <taxon>Pisolithaceae</taxon>
        <taxon>Pisolithus</taxon>
    </lineage>
</organism>
<protein>
    <submittedName>
        <fullName evidence="1">Uncharacterized protein</fullName>
    </submittedName>
</protein>
<dbReference type="AlphaFoldDB" id="A0A0C9YXT7"/>
<accession>A0A0C9YXT7</accession>
<dbReference type="Proteomes" id="UP000054018">
    <property type="component" value="Unassembled WGS sequence"/>
</dbReference>
<keyword evidence="2" id="KW-1185">Reference proteome</keyword>
<proteinExistence type="predicted"/>
<reference evidence="2" key="2">
    <citation type="submission" date="2015-01" db="EMBL/GenBank/DDBJ databases">
        <title>Evolutionary Origins and Diversification of the Mycorrhizal Mutualists.</title>
        <authorList>
            <consortium name="DOE Joint Genome Institute"/>
            <consortium name="Mycorrhizal Genomics Consortium"/>
            <person name="Kohler A."/>
            <person name="Kuo A."/>
            <person name="Nagy L.G."/>
            <person name="Floudas D."/>
            <person name="Copeland A."/>
            <person name="Barry K.W."/>
            <person name="Cichocki N."/>
            <person name="Veneault-Fourrey C."/>
            <person name="LaButti K."/>
            <person name="Lindquist E.A."/>
            <person name="Lipzen A."/>
            <person name="Lundell T."/>
            <person name="Morin E."/>
            <person name="Murat C."/>
            <person name="Riley R."/>
            <person name="Ohm R."/>
            <person name="Sun H."/>
            <person name="Tunlid A."/>
            <person name="Henrissat B."/>
            <person name="Grigoriev I.V."/>
            <person name="Hibbett D.S."/>
            <person name="Martin F."/>
        </authorList>
    </citation>
    <scope>NUCLEOTIDE SEQUENCE [LARGE SCALE GENOMIC DNA]</scope>
    <source>
        <strain evidence="2">441</strain>
    </source>
</reference>
<evidence type="ECO:0000313" key="1">
    <source>
        <dbReference type="EMBL" id="KIK14972.1"/>
    </source>
</evidence>